<evidence type="ECO:0000313" key="2">
    <source>
        <dbReference type="EMBL" id="PKU49641.1"/>
    </source>
</evidence>
<gene>
    <name evidence="2" type="ORF">llap_25</name>
</gene>
<dbReference type="EMBL" id="KZ505635">
    <property type="protein sequence ID" value="PKU49641.1"/>
    <property type="molecule type" value="Genomic_DNA"/>
</dbReference>
<sequence length="206" mass="23484">MVRGLEHMIYKKRLRELGLSSLEKKAMDWKGEESPQKEFLIQPFGMKVRAKCEERERIFVLPRISLLLKAKNNRFILLSKSPDLREEMCTPVVSELKRLNSLTMRNHKGQEAKNCYGYVHIVDEKLNISWQCLLAAQKANCILGCIKRSAASRTKEVILPLYSTLVRPHLEYCILIKSSAQEGHGPVGTSPAEGHEDDQRTGVPLL</sequence>
<evidence type="ECO:0000313" key="3">
    <source>
        <dbReference type="Proteomes" id="UP000233556"/>
    </source>
</evidence>
<feature type="region of interest" description="Disordered" evidence="1">
    <location>
        <begin position="184"/>
        <end position="206"/>
    </location>
</feature>
<accession>A0A2I0UUA6</accession>
<dbReference type="OrthoDB" id="156886at2759"/>
<dbReference type="AlphaFoldDB" id="A0A2I0UUA6"/>
<keyword evidence="3" id="KW-1185">Reference proteome</keyword>
<reference evidence="3" key="1">
    <citation type="submission" date="2017-11" db="EMBL/GenBank/DDBJ databases">
        <authorList>
            <person name="Lima N.C."/>
            <person name="Parody-Merino A.M."/>
            <person name="Battley P.F."/>
            <person name="Fidler A.E."/>
            <person name="Prosdocimi F."/>
        </authorList>
    </citation>
    <scope>NUCLEOTIDE SEQUENCE [LARGE SCALE GENOMIC DNA]</scope>
</reference>
<evidence type="ECO:0000256" key="1">
    <source>
        <dbReference type="SAM" id="MobiDB-lite"/>
    </source>
</evidence>
<dbReference type="PANTHER" id="PTHR33332">
    <property type="entry name" value="REVERSE TRANSCRIPTASE DOMAIN-CONTAINING PROTEIN"/>
    <property type="match status" value="1"/>
</dbReference>
<dbReference type="Proteomes" id="UP000233556">
    <property type="component" value="Unassembled WGS sequence"/>
</dbReference>
<organism evidence="2 3">
    <name type="scientific">Limosa lapponica baueri</name>
    <dbReference type="NCBI Taxonomy" id="1758121"/>
    <lineage>
        <taxon>Eukaryota</taxon>
        <taxon>Metazoa</taxon>
        <taxon>Chordata</taxon>
        <taxon>Craniata</taxon>
        <taxon>Vertebrata</taxon>
        <taxon>Euteleostomi</taxon>
        <taxon>Archelosauria</taxon>
        <taxon>Archosauria</taxon>
        <taxon>Dinosauria</taxon>
        <taxon>Saurischia</taxon>
        <taxon>Theropoda</taxon>
        <taxon>Coelurosauria</taxon>
        <taxon>Aves</taxon>
        <taxon>Neognathae</taxon>
        <taxon>Neoaves</taxon>
        <taxon>Charadriiformes</taxon>
        <taxon>Scolopacidae</taxon>
        <taxon>Limosa</taxon>
    </lineage>
</organism>
<reference evidence="3" key="2">
    <citation type="submission" date="2017-12" db="EMBL/GenBank/DDBJ databases">
        <title>Genome sequence of the Bar-tailed Godwit (Limosa lapponica baueri).</title>
        <authorList>
            <person name="Lima N.C.B."/>
            <person name="Parody-Merino A.M."/>
            <person name="Battley P.F."/>
            <person name="Fidler A.E."/>
            <person name="Prosdocimi F."/>
        </authorList>
    </citation>
    <scope>NUCLEOTIDE SEQUENCE [LARGE SCALE GENOMIC DNA]</scope>
</reference>
<name>A0A2I0UUA6_LIMLA</name>
<protein>
    <submittedName>
        <fullName evidence="2">Uncharacterized protein</fullName>
    </submittedName>
</protein>
<proteinExistence type="predicted"/>